<dbReference type="Gramene" id="OBART11G21570.1">
    <property type="protein sequence ID" value="OBART11G21570.1"/>
    <property type="gene ID" value="OBART11G21570"/>
</dbReference>
<evidence type="ECO:0000313" key="2">
    <source>
        <dbReference type="EnsemblPlants" id="OBART11G21570.1"/>
    </source>
</evidence>
<feature type="region of interest" description="Disordered" evidence="1">
    <location>
        <begin position="41"/>
        <end position="64"/>
    </location>
</feature>
<proteinExistence type="predicted"/>
<dbReference type="HOGENOM" id="CLU_2324076_0_0_1"/>
<evidence type="ECO:0000256" key="1">
    <source>
        <dbReference type="SAM" id="MobiDB-lite"/>
    </source>
</evidence>
<evidence type="ECO:0000313" key="3">
    <source>
        <dbReference type="Proteomes" id="UP000026960"/>
    </source>
</evidence>
<dbReference type="PaxDb" id="65489-OBART11G21570.1"/>
<organism evidence="2">
    <name type="scientific">Oryza barthii</name>
    <dbReference type="NCBI Taxonomy" id="65489"/>
    <lineage>
        <taxon>Eukaryota</taxon>
        <taxon>Viridiplantae</taxon>
        <taxon>Streptophyta</taxon>
        <taxon>Embryophyta</taxon>
        <taxon>Tracheophyta</taxon>
        <taxon>Spermatophyta</taxon>
        <taxon>Magnoliopsida</taxon>
        <taxon>Liliopsida</taxon>
        <taxon>Poales</taxon>
        <taxon>Poaceae</taxon>
        <taxon>BOP clade</taxon>
        <taxon>Oryzoideae</taxon>
        <taxon>Oryzeae</taxon>
        <taxon>Oryzinae</taxon>
        <taxon>Oryza</taxon>
    </lineage>
</organism>
<reference evidence="2" key="1">
    <citation type="journal article" date="2009" name="Rice">
        <title>De Novo Next Generation Sequencing of Plant Genomes.</title>
        <authorList>
            <person name="Rounsley S."/>
            <person name="Marri P.R."/>
            <person name="Yu Y."/>
            <person name="He R."/>
            <person name="Sisneros N."/>
            <person name="Goicoechea J.L."/>
            <person name="Lee S.J."/>
            <person name="Angelova A."/>
            <person name="Kudrna D."/>
            <person name="Luo M."/>
            <person name="Affourtit J."/>
            <person name="Desany B."/>
            <person name="Knight J."/>
            <person name="Niazi F."/>
            <person name="Egholm M."/>
            <person name="Wing R.A."/>
        </authorList>
    </citation>
    <scope>NUCLEOTIDE SEQUENCE [LARGE SCALE GENOMIC DNA]</scope>
    <source>
        <strain evidence="2">cv. IRGC 105608</strain>
    </source>
</reference>
<feature type="region of interest" description="Disordered" evidence="1">
    <location>
        <begin position="1"/>
        <end position="20"/>
    </location>
</feature>
<dbReference type="EnsemblPlants" id="OBART11G21570.1">
    <property type="protein sequence ID" value="OBART11G21570.1"/>
    <property type="gene ID" value="OBART11G21570"/>
</dbReference>
<name>A0A0D3HPJ3_9ORYZ</name>
<dbReference type="Proteomes" id="UP000026960">
    <property type="component" value="Chromosome 11"/>
</dbReference>
<reference evidence="2" key="2">
    <citation type="submission" date="2015-03" db="UniProtKB">
        <authorList>
            <consortium name="EnsemblPlants"/>
        </authorList>
    </citation>
    <scope>IDENTIFICATION</scope>
</reference>
<sequence length="99" mass="10524">MALGAGMPPPPPLPPFAGRHPFPPWHLSSYPPAHPHCIPRLGRVSATSPPPQQPPRFLPFAAVDHRSPGGGGGMFWQEGCIGTESGETLCRRLVSASEQ</sequence>
<accession>A0A0D3HPJ3</accession>
<keyword evidence="3" id="KW-1185">Reference proteome</keyword>
<feature type="compositionally biased region" description="Pro residues" evidence="1">
    <location>
        <begin position="48"/>
        <end position="57"/>
    </location>
</feature>
<dbReference type="AlphaFoldDB" id="A0A0D3HPJ3"/>
<protein>
    <submittedName>
        <fullName evidence="2">Uncharacterized protein</fullName>
    </submittedName>
</protein>